<feature type="transmembrane region" description="Helical" evidence="18">
    <location>
        <begin position="411"/>
        <end position="428"/>
    </location>
</feature>
<dbReference type="InterPro" id="IPR017937">
    <property type="entry name" value="Thioredoxin_CS"/>
</dbReference>
<keyword evidence="12 18" id="KW-0520">NAD</keyword>
<feature type="transmembrane region" description="Helical" evidence="18">
    <location>
        <begin position="294"/>
        <end position="318"/>
    </location>
</feature>
<dbReference type="GO" id="GO:0017004">
    <property type="term" value="P:cytochrome complex assembly"/>
    <property type="evidence" value="ECO:0007669"/>
    <property type="project" value="UniProtKB-UniRule"/>
</dbReference>
<feature type="disulfide bond" description="Redox-active" evidence="18">
    <location>
        <begin position="130"/>
        <end position="136"/>
    </location>
</feature>
<evidence type="ECO:0000256" key="9">
    <source>
        <dbReference type="ARBA" id="ARBA00022982"/>
    </source>
</evidence>
<keyword evidence="4 18" id="KW-1003">Cell membrane</keyword>
<feature type="disulfide bond" description="Redox-active" evidence="18">
    <location>
        <begin position="550"/>
        <end position="553"/>
    </location>
</feature>
<evidence type="ECO:0000256" key="15">
    <source>
        <dbReference type="ARBA" id="ARBA00023284"/>
    </source>
</evidence>
<dbReference type="Pfam" id="PF11412">
    <property type="entry name" value="DsbD_N"/>
    <property type="match status" value="1"/>
</dbReference>
<name>A0A1W6L7G5_9BURK</name>
<keyword evidence="8 18" id="KW-0201">Cytochrome c-type biogenesis</keyword>
<dbReference type="Gene3D" id="3.40.30.10">
    <property type="entry name" value="Glutaredoxin"/>
    <property type="match status" value="1"/>
</dbReference>
<evidence type="ECO:0000256" key="17">
    <source>
        <dbReference type="ARBA" id="ARBA00047804"/>
    </source>
</evidence>
<dbReference type="InterPro" id="IPR028250">
    <property type="entry name" value="DsbDN"/>
</dbReference>
<comment type="function">
    <text evidence="18">Required to facilitate the formation of correct disulfide bonds in some periplasmic proteins and for the assembly of the periplasmic c-type cytochromes. Acts by transferring electrons from cytoplasmic thioredoxin to the periplasm. This transfer involves a cascade of disulfide bond formation and reduction steps.</text>
</comment>
<dbReference type="Proteomes" id="UP000193427">
    <property type="component" value="Chromosome"/>
</dbReference>
<evidence type="ECO:0000256" key="5">
    <source>
        <dbReference type="ARBA" id="ARBA00022519"/>
    </source>
</evidence>
<dbReference type="InterPro" id="IPR036249">
    <property type="entry name" value="Thioredoxin-like_sf"/>
</dbReference>
<feature type="transmembrane region" description="Helical" evidence="18">
    <location>
        <begin position="214"/>
        <end position="246"/>
    </location>
</feature>
<comment type="similarity">
    <text evidence="2 18">Belongs to the thioredoxin family. DsbD subfamily.</text>
</comment>
<evidence type="ECO:0000313" key="19">
    <source>
        <dbReference type="EMBL" id="ARN20147.1"/>
    </source>
</evidence>
<dbReference type="Gene3D" id="2.60.40.1250">
    <property type="entry name" value="Thiol:disulfide interchange protein DsbD, N-terminal domain"/>
    <property type="match status" value="1"/>
</dbReference>
<feature type="disulfide bond" description="Redox-active" evidence="18">
    <location>
        <begin position="233"/>
        <end position="355"/>
    </location>
</feature>
<dbReference type="STRING" id="946333.A4W93_09615"/>
<evidence type="ECO:0000256" key="4">
    <source>
        <dbReference type="ARBA" id="ARBA00022475"/>
    </source>
</evidence>
<evidence type="ECO:0000256" key="13">
    <source>
        <dbReference type="ARBA" id="ARBA00023136"/>
    </source>
</evidence>
<comment type="subcellular location">
    <subcellularLocation>
        <location evidence="1 18">Cell inner membrane</location>
        <topology evidence="1 18">Multi-pass membrane protein</topology>
    </subcellularLocation>
</comment>
<feature type="transmembrane region" description="Helical" evidence="18">
    <location>
        <begin position="339"/>
        <end position="367"/>
    </location>
</feature>
<dbReference type="PANTHER" id="PTHR32234:SF0">
    <property type="entry name" value="THIOL:DISULFIDE INTERCHANGE PROTEIN DSBD"/>
    <property type="match status" value="1"/>
</dbReference>
<keyword evidence="13 18" id="KW-0472">Membrane</keyword>
<evidence type="ECO:0000256" key="3">
    <source>
        <dbReference type="ARBA" id="ARBA00022448"/>
    </source>
</evidence>
<dbReference type="HAMAP" id="MF_00399">
    <property type="entry name" value="DbsD"/>
    <property type="match status" value="1"/>
</dbReference>
<evidence type="ECO:0000256" key="12">
    <source>
        <dbReference type="ARBA" id="ARBA00023027"/>
    </source>
</evidence>
<dbReference type="GO" id="GO:0005886">
    <property type="term" value="C:plasma membrane"/>
    <property type="evidence" value="ECO:0007669"/>
    <property type="project" value="UniProtKB-SubCell"/>
</dbReference>
<dbReference type="RefSeq" id="WP_085750414.1">
    <property type="nucleotide sequence ID" value="NZ_BSPR01000016.1"/>
</dbReference>
<dbReference type="Pfam" id="PF02683">
    <property type="entry name" value="DsbD_TM"/>
    <property type="match status" value="1"/>
</dbReference>
<dbReference type="SUPFAM" id="SSF74863">
    <property type="entry name" value="Thiol:disulfide interchange protein DsbD, N-terminal domain (DsbD-alpha)"/>
    <property type="match status" value="1"/>
</dbReference>
<dbReference type="InterPro" id="IPR036929">
    <property type="entry name" value="DsbDN_sf"/>
</dbReference>
<protein>
    <recommendedName>
        <fullName evidence="18">Thiol:disulfide interchange protein DsbD</fullName>
        <ecNumber evidence="18">1.8.1.8</ecNumber>
    </recommendedName>
    <alternativeName>
        <fullName evidence="18">Protein-disulfide reductase</fullName>
        <shortName evidence="18">Disulfide reductase</shortName>
    </alternativeName>
</protein>
<dbReference type="Pfam" id="PF13899">
    <property type="entry name" value="Thioredoxin_7"/>
    <property type="match status" value="1"/>
</dbReference>
<feature type="transmembrane region" description="Helical" evidence="18">
    <location>
        <begin position="434"/>
        <end position="454"/>
    </location>
</feature>
<evidence type="ECO:0000313" key="20">
    <source>
        <dbReference type="Proteomes" id="UP000193427"/>
    </source>
</evidence>
<keyword evidence="15 18" id="KW-0676">Redox-active center</keyword>
<keyword evidence="6 18" id="KW-0812">Transmembrane</keyword>
<dbReference type="InterPro" id="IPR003834">
    <property type="entry name" value="Cyt_c_assmbl_TM_dom"/>
</dbReference>
<feature type="transmembrane region" description="Helical" evidence="18">
    <location>
        <begin position="475"/>
        <end position="496"/>
    </location>
</feature>
<comment type="catalytic activity">
    <reaction evidence="16 18">
        <text>[protein]-dithiol + NAD(+) = [protein]-disulfide + NADH + H(+)</text>
        <dbReference type="Rhea" id="RHEA:18749"/>
        <dbReference type="Rhea" id="RHEA-COMP:10593"/>
        <dbReference type="Rhea" id="RHEA-COMP:10594"/>
        <dbReference type="ChEBI" id="CHEBI:15378"/>
        <dbReference type="ChEBI" id="CHEBI:29950"/>
        <dbReference type="ChEBI" id="CHEBI:50058"/>
        <dbReference type="ChEBI" id="CHEBI:57540"/>
        <dbReference type="ChEBI" id="CHEBI:57945"/>
        <dbReference type="EC" id="1.8.1.8"/>
    </reaction>
</comment>
<dbReference type="AlphaFoldDB" id="A0A1W6L7G5"/>
<evidence type="ECO:0000256" key="11">
    <source>
        <dbReference type="ARBA" id="ARBA00023002"/>
    </source>
</evidence>
<dbReference type="GO" id="GO:0009055">
    <property type="term" value="F:electron transfer activity"/>
    <property type="evidence" value="ECO:0007669"/>
    <property type="project" value="UniProtKB-UniRule"/>
</dbReference>
<evidence type="ECO:0000256" key="7">
    <source>
        <dbReference type="ARBA" id="ARBA00022729"/>
    </source>
</evidence>
<reference evidence="19 20" key="1">
    <citation type="submission" date="2016-04" db="EMBL/GenBank/DDBJ databases">
        <title>Complete genome sequence of natural rubber-degrading, novel Gram-negative bacterium, Rhizobacter gummiphilus strain NS21.</title>
        <authorList>
            <person name="Tabata M."/>
            <person name="Kasai D."/>
            <person name="Fukuda M."/>
        </authorList>
    </citation>
    <scope>NUCLEOTIDE SEQUENCE [LARGE SCALE GENOMIC DNA]</scope>
    <source>
        <strain evidence="19 20">NS21</strain>
    </source>
</reference>
<dbReference type="PROSITE" id="PS51352">
    <property type="entry name" value="THIOREDOXIN_2"/>
    <property type="match status" value="1"/>
</dbReference>
<proteinExistence type="inferred from homology"/>
<dbReference type="KEGG" id="rgu:A4W93_09615"/>
<evidence type="ECO:0000256" key="2">
    <source>
        <dbReference type="ARBA" id="ARBA00007241"/>
    </source>
</evidence>
<feature type="chain" id="PRO_5041748500" description="Thiol:disulfide interchange protein DsbD" evidence="18">
    <location>
        <begin position="29"/>
        <end position="640"/>
    </location>
</feature>
<keyword evidence="9 18" id="KW-0249">Electron transport</keyword>
<dbReference type="InterPro" id="IPR022910">
    <property type="entry name" value="Thiol_diS_interchange_DbsD"/>
</dbReference>
<feature type="transmembrane region" description="Helical" evidence="18">
    <location>
        <begin position="258"/>
        <end position="282"/>
    </location>
</feature>
<dbReference type="NCBIfam" id="NF001419">
    <property type="entry name" value="PRK00293.1"/>
    <property type="match status" value="1"/>
</dbReference>
<dbReference type="InterPro" id="IPR013766">
    <property type="entry name" value="Thioredoxin_domain"/>
</dbReference>
<evidence type="ECO:0000256" key="18">
    <source>
        <dbReference type="HAMAP-Rule" id="MF_00399"/>
    </source>
</evidence>
<feature type="signal peptide" evidence="18">
    <location>
        <begin position="1"/>
        <end position="28"/>
    </location>
</feature>
<feature type="transmembrane region" description="Helical" evidence="18">
    <location>
        <begin position="373"/>
        <end position="399"/>
    </location>
</feature>
<evidence type="ECO:0000256" key="14">
    <source>
        <dbReference type="ARBA" id="ARBA00023157"/>
    </source>
</evidence>
<dbReference type="GO" id="GO:0045454">
    <property type="term" value="P:cell redox homeostasis"/>
    <property type="evidence" value="ECO:0007669"/>
    <property type="project" value="TreeGrafter"/>
</dbReference>
<keyword evidence="5 18" id="KW-0997">Cell inner membrane</keyword>
<dbReference type="CDD" id="cd02953">
    <property type="entry name" value="DsbDgamma"/>
    <property type="match status" value="1"/>
</dbReference>
<keyword evidence="7 18" id="KW-0732">Signal</keyword>
<dbReference type="SUPFAM" id="SSF52833">
    <property type="entry name" value="Thioredoxin-like"/>
    <property type="match status" value="1"/>
</dbReference>
<keyword evidence="20" id="KW-1185">Reference proteome</keyword>
<organism evidence="19 20">
    <name type="scientific">Piscinibacter gummiphilus</name>
    <dbReference type="NCBI Taxonomy" id="946333"/>
    <lineage>
        <taxon>Bacteria</taxon>
        <taxon>Pseudomonadati</taxon>
        <taxon>Pseudomonadota</taxon>
        <taxon>Betaproteobacteria</taxon>
        <taxon>Burkholderiales</taxon>
        <taxon>Sphaerotilaceae</taxon>
        <taxon>Piscinibacter</taxon>
    </lineage>
</organism>
<dbReference type="PANTHER" id="PTHR32234">
    <property type="entry name" value="THIOL:DISULFIDE INTERCHANGE PROTEIN DSBD"/>
    <property type="match status" value="1"/>
</dbReference>
<dbReference type="EC" id="1.8.1.8" evidence="18"/>
<keyword evidence="14 18" id="KW-1015">Disulfide bond</keyword>
<accession>A0A1W6L7G5</accession>
<keyword evidence="3 18" id="KW-0813">Transport</keyword>
<evidence type="ECO:0000256" key="1">
    <source>
        <dbReference type="ARBA" id="ARBA00004429"/>
    </source>
</evidence>
<dbReference type="EMBL" id="CP015118">
    <property type="protein sequence ID" value="ARN20147.1"/>
    <property type="molecule type" value="Genomic_DNA"/>
</dbReference>
<evidence type="ECO:0000256" key="16">
    <source>
        <dbReference type="ARBA" id="ARBA00047388"/>
    </source>
</evidence>
<dbReference type="InterPro" id="IPR035671">
    <property type="entry name" value="DsbD_gamma"/>
</dbReference>
<evidence type="ECO:0000256" key="6">
    <source>
        <dbReference type="ARBA" id="ARBA00022692"/>
    </source>
</evidence>
<dbReference type="GO" id="GO:0047134">
    <property type="term" value="F:protein-disulfide reductase [NAD(P)H] activity"/>
    <property type="evidence" value="ECO:0007669"/>
    <property type="project" value="UniProtKB-UniRule"/>
</dbReference>
<keyword evidence="10 18" id="KW-1133">Transmembrane helix</keyword>
<evidence type="ECO:0000256" key="10">
    <source>
        <dbReference type="ARBA" id="ARBA00022989"/>
    </source>
</evidence>
<sequence length="640" mass="66412" precursor="true">MGIRSISTHLLGAVFAVGLALAAGGARAEDEFLDPVKAFELSARQLDAGRVEIRFDVAPGYYLYRDKLSATAVPDTVALGALDIPRGKVKFDENFGKDVETLRNAVVLVLQVPPQAAPTTFQLQVGNQGCADKGLCYPPQQRGVDVEAGPGGLMKVSLAAVPPPPGAARGGLLGALTSPAATPVPAATATTTPAAAPVAEADEPFGRALQSRSLLTIAGVFVLAGLLLSFTPCVLPMVPILSSIIVGQSERVSRARGFSLALAYALGMAIVYTAFGIVAALLGEGLGAALQNPWVLGAFALLLAGMSLSMFGVYELQMPASLQARFASASNRIRGGQHLGVFAMGGLSAVIVGPCVAAPLAGALVYISQTRDTVIGGVALFSMAVGMSVPLLLVGLSAGTLLPRSGGWMKHVKHFFGFLLLAVALWMVTPVLPVWIVMLAAAVLLLAAGVYLGAFEPLHGHATHPGRTLSKGVGIALSVLAAVQLVGVASGGRSLLQPLQHFAAAPGDGRALSVAESPVKFVPVADLAALDEAVRTSTKPVMVDVYADWCVSCKEFEALTLTDPAVREKLAGMNLLRVDVTANSEADKALLRRHHLFGPPAMLFFPPAGPEIPGARVIGFQNAERFLEHLARIEPLTRAQ</sequence>
<evidence type="ECO:0000256" key="8">
    <source>
        <dbReference type="ARBA" id="ARBA00022748"/>
    </source>
</evidence>
<dbReference type="PROSITE" id="PS00194">
    <property type="entry name" value="THIOREDOXIN_1"/>
    <property type="match status" value="1"/>
</dbReference>
<comment type="catalytic activity">
    <reaction evidence="17 18">
        <text>[protein]-dithiol + NADP(+) = [protein]-disulfide + NADPH + H(+)</text>
        <dbReference type="Rhea" id="RHEA:18753"/>
        <dbReference type="Rhea" id="RHEA-COMP:10593"/>
        <dbReference type="Rhea" id="RHEA-COMP:10594"/>
        <dbReference type="ChEBI" id="CHEBI:15378"/>
        <dbReference type="ChEBI" id="CHEBI:29950"/>
        <dbReference type="ChEBI" id="CHEBI:50058"/>
        <dbReference type="ChEBI" id="CHEBI:57783"/>
        <dbReference type="ChEBI" id="CHEBI:58349"/>
        <dbReference type="EC" id="1.8.1.8"/>
    </reaction>
</comment>
<gene>
    <name evidence="18" type="primary">dsbD</name>
    <name evidence="19" type="ORF">A4W93_09615</name>
</gene>
<keyword evidence="11 18" id="KW-0560">Oxidoreductase</keyword>